<dbReference type="EMBL" id="MHNZ01000007">
    <property type="protein sequence ID" value="OGZ56806.1"/>
    <property type="molecule type" value="Genomic_DNA"/>
</dbReference>
<gene>
    <name evidence="5" type="primary">rplE</name>
    <name evidence="9" type="ORF">A3J04_03235</name>
</gene>
<evidence type="ECO:0000256" key="3">
    <source>
        <dbReference type="ARBA" id="ARBA00023274"/>
    </source>
</evidence>
<dbReference type="InterPro" id="IPR022803">
    <property type="entry name" value="Ribosomal_uL5_dom_sf"/>
</dbReference>
<dbReference type="STRING" id="1802129.A3J04_03235"/>
<evidence type="ECO:0000256" key="1">
    <source>
        <dbReference type="ARBA" id="ARBA00008553"/>
    </source>
</evidence>
<evidence type="ECO:0000256" key="6">
    <source>
        <dbReference type="RuleBase" id="RU003930"/>
    </source>
</evidence>
<evidence type="ECO:0000256" key="5">
    <source>
        <dbReference type="HAMAP-Rule" id="MF_01333"/>
    </source>
</evidence>
<evidence type="ECO:0000259" key="7">
    <source>
        <dbReference type="Pfam" id="PF00281"/>
    </source>
</evidence>
<organism evidence="9 10">
    <name type="scientific">Candidatus Ryanbacteria bacterium RIFCSPLOWO2_02_FULL_47_14</name>
    <dbReference type="NCBI Taxonomy" id="1802129"/>
    <lineage>
        <taxon>Bacteria</taxon>
        <taxon>Candidatus Ryaniibacteriota</taxon>
    </lineage>
</organism>
<keyword evidence="5" id="KW-0694">RNA-binding</keyword>
<name>A0A1G2H2U6_9BACT</name>
<dbReference type="PANTHER" id="PTHR11994">
    <property type="entry name" value="60S RIBOSOMAL PROTEIN L11-RELATED"/>
    <property type="match status" value="1"/>
</dbReference>
<dbReference type="PIRSF" id="PIRSF002161">
    <property type="entry name" value="Ribosomal_L5"/>
    <property type="match status" value="1"/>
</dbReference>
<dbReference type="InterPro" id="IPR031310">
    <property type="entry name" value="Ribosomal_uL5_N"/>
</dbReference>
<feature type="domain" description="Large ribosomal subunit protein uL5 C-terminal" evidence="8">
    <location>
        <begin position="86"/>
        <end position="177"/>
    </location>
</feature>
<dbReference type="GO" id="GO:0005840">
    <property type="term" value="C:ribosome"/>
    <property type="evidence" value="ECO:0007669"/>
    <property type="project" value="UniProtKB-KW"/>
</dbReference>
<feature type="domain" description="Large ribosomal subunit protein uL5 N-terminal" evidence="7">
    <location>
        <begin position="26"/>
        <end position="81"/>
    </location>
</feature>
<proteinExistence type="inferred from homology"/>
<dbReference type="FunFam" id="3.30.1440.10:FF:000001">
    <property type="entry name" value="50S ribosomal protein L5"/>
    <property type="match status" value="1"/>
</dbReference>
<dbReference type="GO" id="GO:0006412">
    <property type="term" value="P:translation"/>
    <property type="evidence" value="ECO:0007669"/>
    <property type="project" value="UniProtKB-UniRule"/>
</dbReference>
<comment type="subunit">
    <text evidence="5">Part of the 50S ribosomal subunit; part of the 5S rRNA/L5/L18/L25 subcomplex. Contacts the 5S rRNA and the P site tRNA. Forms a bridge to the 30S subunit in the 70S ribosome.</text>
</comment>
<dbReference type="Gene3D" id="3.30.1440.10">
    <property type="match status" value="1"/>
</dbReference>
<reference evidence="9 10" key="1">
    <citation type="journal article" date="2016" name="Nat. Commun.">
        <title>Thousands of microbial genomes shed light on interconnected biogeochemical processes in an aquifer system.</title>
        <authorList>
            <person name="Anantharaman K."/>
            <person name="Brown C.T."/>
            <person name="Hug L.A."/>
            <person name="Sharon I."/>
            <person name="Castelle C.J."/>
            <person name="Probst A.J."/>
            <person name="Thomas B.C."/>
            <person name="Singh A."/>
            <person name="Wilkins M.J."/>
            <person name="Karaoz U."/>
            <person name="Brodie E.L."/>
            <person name="Williams K.H."/>
            <person name="Hubbard S.S."/>
            <person name="Banfield J.F."/>
        </authorList>
    </citation>
    <scope>NUCLEOTIDE SEQUENCE [LARGE SCALE GENOMIC DNA]</scope>
</reference>
<comment type="function">
    <text evidence="5">This is 1 of the proteins that bind and probably mediate the attachment of the 5S RNA into the large ribosomal subunit, where it forms part of the central protuberance. In the 70S ribosome it contacts protein S13 of the 30S subunit (bridge B1b), connecting the 2 subunits; this bridge is implicated in subunit movement. Contacts the P site tRNA; the 5S rRNA and some of its associated proteins might help stabilize positioning of ribosome-bound tRNAs.</text>
</comment>
<dbReference type="InterPro" id="IPR031309">
    <property type="entry name" value="Ribosomal_uL5_C"/>
</dbReference>
<dbReference type="GO" id="GO:1990904">
    <property type="term" value="C:ribonucleoprotein complex"/>
    <property type="evidence" value="ECO:0007669"/>
    <property type="project" value="UniProtKB-KW"/>
</dbReference>
<dbReference type="GO" id="GO:0000049">
    <property type="term" value="F:tRNA binding"/>
    <property type="evidence" value="ECO:0007669"/>
    <property type="project" value="UniProtKB-UniRule"/>
</dbReference>
<dbReference type="InterPro" id="IPR002132">
    <property type="entry name" value="Ribosomal_uL5"/>
</dbReference>
<evidence type="ECO:0000313" key="10">
    <source>
        <dbReference type="Proteomes" id="UP000177954"/>
    </source>
</evidence>
<evidence type="ECO:0000259" key="8">
    <source>
        <dbReference type="Pfam" id="PF00673"/>
    </source>
</evidence>
<dbReference type="AlphaFoldDB" id="A0A1G2H2U6"/>
<evidence type="ECO:0000256" key="2">
    <source>
        <dbReference type="ARBA" id="ARBA00022980"/>
    </source>
</evidence>
<evidence type="ECO:0000256" key="4">
    <source>
        <dbReference type="ARBA" id="ARBA00035245"/>
    </source>
</evidence>
<comment type="caution">
    <text evidence="9">The sequence shown here is derived from an EMBL/GenBank/DDBJ whole genome shotgun (WGS) entry which is preliminary data.</text>
</comment>
<keyword evidence="5" id="KW-0820">tRNA-binding</keyword>
<dbReference type="Pfam" id="PF00281">
    <property type="entry name" value="Ribosomal_L5"/>
    <property type="match status" value="1"/>
</dbReference>
<dbReference type="GO" id="GO:0003735">
    <property type="term" value="F:structural constituent of ribosome"/>
    <property type="evidence" value="ECO:0007669"/>
    <property type="project" value="InterPro"/>
</dbReference>
<accession>A0A1G2H2U6</accession>
<keyword evidence="3 5" id="KW-0687">Ribonucleoprotein</keyword>
<dbReference type="InterPro" id="IPR020930">
    <property type="entry name" value="Ribosomal_uL5_bac-type"/>
</dbReference>
<keyword evidence="5" id="KW-0699">rRNA-binding</keyword>
<dbReference type="HAMAP" id="MF_01333_B">
    <property type="entry name" value="Ribosomal_uL5_B"/>
    <property type="match status" value="1"/>
</dbReference>
<dbReference type="Proteomes" id="UP000177954">
    <property type="component" value="Unassembled WGS sequence"/>
</dbReference>
<protein>
    <recommendedName>
        <fullName evidence="4 5">Large ribosomal subunit protein uL5</fullName>
    </recommendedName>
</protein>
<dbReference type="NCBIfam" id="NF000585">
    <property type="entry name" value="PRK00010.1"/>
    <property type="match status" value="1"/>
</dbReference>
<comment type="similarity">
    <text evidence="1 5 6">Belongs to the universal ribosomal protein uL5 family.</text>
</comment>
<dbReference type="SUPFAM" id="SSF55282">
    <property type="entry name" value="RL5-like"/>
    <property type="match status" value="1"/>
</dbReference>
<dbReference type="GO" id="GO:0019843">
    <property type="term" value="F:rRNA binding"/>
    <property type="evidence" value="ECO:0007669"/>
    <property type="project" value="UniProtKB-UniRule"/>
</dbReference>
<dbReference type="Pfam" id="PF00673">
    <property type="entry name" value="Ribosomal_L5_C"/>
    <property type="match status" value="1"/>
</dbReference>
<keyword evidence="2 5" id="KW-0689">Ribosomal protein</keyword>
<sequence length="181" mass="20885">MITKHLGQLYKEKTVPEFIKAFGKKSVMGVPRIEKVIVNVGIGRLKDEKEREEVRRFLELITGQKPQPRPARIAIASFKTRKGALVGYRVTLRGKRMRDFLERLINFSIPRTRDFRGISETALDKRGNLHLGIREHIIFPETIGEDIRRVFSLQVSVVTNAHSHEHGEFLFRSLGFPLVKK</sequence>
<evidence type="ECO:0000313" key="9">
    <source>
        <dbReference type="EMBL" id="OGZ56806.1"/>
    </source>
</evidence>